<dbReference type="OrthoDB" id="370993at2"/>
<dbReference type="EMBL" id="CP003155">
    <property type="protein sequence ID" value="AEV28264.1"/>
    <property type="molecule type" value="Genomic_DNA"/>
</dbReference>
<keyword evidence="2" id="KW-0328">Glycosyltransferase</keyword>
<dbReference type="PANTHER" id="PTHR47505">
    <property type="entry name" value="DNA UTILIZATION PROTEIN YHGH"/>
    <property type="match status" value="1"/>
</dbReference>
<dbReference type="STRING" id="158190.SpiGrapes_0406"/>
<dbReference type="AlphaFoldDB" id="G8QW21"/>
<comment type="similarity">
    <text evidence="1">Belongs to the ComF/GntX family.</text>
</comment>
<name>G8QW21_SPHPG</name>
<keyword evidence="2" id="KW-0808">Transferase</keyword>
<dbReference type="PANTHER" id="PTHR47505:SF1">
    <property type="entry name" value="DNA UTILIZATION PROTEIN YHGH"/>
    <property type="match status" value="1"/>
</dbReference>
<dbReference type="Proteomes" id="UP000005632">
    <property type="component" value="Chromosome"/>
</dbReference>
<evidence type="ECO:0000313" key="2">
    <source>
        <dbReference type="EMBL" id="AEV28264.1"/>
    </source>
</evidence>
<dbReference type="InterPro" id="IPR000836">
    <property type="entry name" value="PRTase_dom"/>
</dbReference>
<reference evidence="2 3" key="1">
    <citation type="submission" date="2011-11" db="EMBL/GenBank/DDBJ databases">
        <title>Complete sequence of Spirochaeta sp. grapes.</title>
        <authorList>
            <consortium name="US DOE Joint Genome Institute"/>
            <person name="Lucas S."/>
            <person name="Han J."/>
            <person name="Lapidus A."/>
            <person name="Cheng J.-F."/>
            <person name="Goodwin L."/>
            <person name="Pitluck S."/>
            <person name="Peters L."/>
            <person name="Ovchinnikova G."/>
            <person name="Munk A.C."/>
            <person name="Detter J.C."/>
            <person name="Han C."/>
            <person name="Tapia R."/>
            <person name="Land M."/>
            <person name="Hauser L."/>
            <person name="Kyrpides N."/>
            <person name="Ivanova N."/>
            <person name="Pagani I."/>
            <person name="Ritalahtilisa K."/>
            <person name="Loeffler F."/>
            <person name="Woyke T."/>
        </authorList>
    </citation>
    <scope>NUCLEOTIDE SEQUENCE [LARGE SCALE GENOMIC DNA]</scope>
    <source>
        <strain evidence="3">ATCC BAA-1885 / DSM 22778 / Grapes</strain>
    </source>
</reference>
<evidence type="ECO:0000256" key="1">
    <source>
        <dbReference type="ARBA" id="ARBA00008007"/>
    </source>
</evidence>
<proteinExistence type="inferred from homology"/>
<sequence length="216" mass="24154">MFCQICGNFSDTILCPGCEANLAAASFSHCYGTRCPSCNSPVLDLQYPCLLCSHAVRAYGRYEPPLSTLIKRYKFGSERNLSKVFAPLYHTMLQDFGNVALIPVPSSRKGYRDRGFDQMDCICNFLKKSFGYPVLHILVGQGRGEQKFLTSEQRKLRIGYAVVKGKHALVKTFIERNYSFILVDDISTTGRTLEQCGKLLYQSYGIQSSSIVLALA</sequence>
<organism evidence="2 3">
    <name type="scientific">Sphaerochaeta pleomorpha (strain ATCC BAA-1885 / DSM 22778 / Grapes)</name>
    <dbReference type="NCBI Taxonomy" id="158190"/>
    <lineage>
        <taxon>Bacteria</taxon>
        <taxon>Pseudomonadati</taxon>
        <taxon>Spirochaetota</taxon>
        <taxon>Spirochaetia</taxon>
        <taxon>Spirochaetales</taxon>
        <taxon>Sphaerochaetaceae</taxon>
        <taxon>Sphaerochaeta</taxon>
    </lineage>
</organism>
<dbReference type="RefSeq" id="WP_014269113.1">
    <property type="nucleotide sequence ID" value="NC_016633.1"/>
</dbReference>
<dbReference type="GO" id="GO:0016757">
    <property type="term" value="F:glycosyltransferase activity"/>
    <property type="evidence" value="ECO:0007669"/>
    <property type="project" value="UniProtKB-KW"/>
</dbReference>
<dbReference type="SUPFAM" id="SSF53271">
    <property type="entry name" value="PRTase-like"/>
    <property type="match status" value="1"/>
</dbReference>
<dbReference type="InterPro" id="IPR029057">
    <property type="entry name" value="PRTase-like"/>
</dbReference>
<accession>G8QW21</accession>
<evidence type="ECO:0000313" key="3">
    <source>
        <dbReference type="Proteomes" id="UP000005632"/>
    </source>
</evidence>
<dbReference type="eggNOG" id="COG1040">
    <property type="taxonomic scope" value="Bacteria"/>
</dbReference>
<protein>
    <submittedName>
        <fullName evidence="2">Putative amidophosphoribosyltransferase</fullName>
    </submittedName>
</protein>
<dbReference type="InterPro" id="IPR051910">
    <property type="entry name" value="ComF/GntX_DNA_util-trans"/>
</dbReference>
<gene>
    <name evidence="2" type="ordered locus">SpiGrapes_0406</name>
</gene>
<dbReference type="HOGENOM" id="CLU_1276935_0_0_12"/>
<dbReference type="Gene3D" id="3.40.50.2020">
    <property type="match status" value="1"/>
</dbReference>
<dbReference type="CDD" id="cd06223">
    <property type="entry name" value="PRTases_typeI"/>
    <property type="match status" value="1"/>
</dbReference>
<dbReference type="KEGG" id="sgp:SpiGrapes_0406"/>
<keyword evidence="3" id="KW-1185">Reference proteome</keyword>